<name>A0A3M7LC15_9FLAO</name>
<dbReference type="EMBL" id="QWIV01000013">
    <property type="protein sequence ID" value="RMZ59615.1"/>
    <property type="molecule type" value="Genomic_DNA"/>
</dbReference>
<dbReference type="RefSeq" id="WP_122546738.1">
    <property type="nucleotide sequence ID" value="NZ_QWIV01000013.1"/>
</dbReference>
<reference evidence="1 2" key="1">
    <citation type="submission" date="2018-08" db="EMBL/GenBank/DDBJ databases">
        <title>Chryseobacterium nematophagum: a novel matrix digesting pathogen of nematodes.</title>
        <authorList>
            <person name="Page A."/>
            <person name="Roberts M."/>
            <person name="Felix M.-A."/>
            <person name="Weir W."/>
        </authorList>
    </citation>
    <scope>NUCLEOTIDE SEQUENCE [LARGE SCALE GENOMIC DNA]</scope>
    <source>
        <strain evidence="1 2">JUb275</strain>
    </source>
</reference>
<comment type="caution">
    <text evidence="1">The sequence shown here is derived from an EMBL/GenBank/DDBJ whole genome shotgun (WGS) entry which is preliminary data.</text>
</comment>
<sequence length="271" mass="30427">MNYSNETKPAKILNLPSLQELNEGFFLTRDNDTTYYSMKKPENNVNRIVFDLQTSDVNICPIIRLVSCTSKNKKYSSYQSFVVEPKDKATGITVVMMKLDDPKNFFCNVRMMPLNTLNDIAEPEADSKLLTVNLDKANYVLKTDVTITPSNTGEALYSTHDVDVNAISDLVTSNEITELKRELEFQGAKLIAHYCQEILDIIVNENAAVNSTTMPMFIEDYILQLPTDKLKELLSANVIAGNISTEIIGSNVILDLNRDWTTAGAFISYLL</sequence>
<evidence type="ECO:0000313" key="2">
    <source>
        <dbReference type="Proteomes" id="UP000267524"/>
    </source>
</evidence>
<dbReference type="Proteomes" id="UP000267524">
    <property type="component" value="Unassembled WGS sequence"/>
</dbReference>
<proteinExistence type="predicted"/>
<gene>
    <name evidence="1" type="ORF">D1632_08270</name>
</gene>
<dbReference type="AlphaFoldDB" id="A0A3M7LC15"/>
<accession>A0A3M7LC15</accession>
<protein>
    <submittedName>
        <fullName evidence="1">Uncharacterized protein</fullName>
    </submittedName>
</protein>
<keyword evidence="2" id="KW-1185">Reference proteome</keyword>
<evidence type="ECO:0000313" key="1">
    <source>
        <dbReference type="EMBL" id="RMZ59615.1"/>
    </source>
</evidence>
<organism evidence="1 2">
    <name type="scientific">Chryseobacterium nematophagum</name>
    <dbReference type="NCBI Taxonomy" id="2305228"/>
    <lineage>
        <taxon>Bacteria</taxon>
        <taxon>Pseudomonadati</taxon>
        <taxon>Bacteroidota</taxon>
        <taxon>Flavobacteriia</taxon>
        <taxon>Flavobacteriales</taxon>
        <taxon>Weeksellaceae</taxon>
        <taxon>Chryseobacterium group</taxon>
        <taxon>Chryseobacterium</taxon>
    </lineage>
</organism>